<evidence type="ECO:0000256" key="5">
    <source>
        <dbReference type="ARBA" id="ARBA00022490"/>
    </source>
</evidence>
<dbReference type="GO" id="GO:0046872">
    <property type="term" value="F:metal ion binding"/>
    <property type="evidence" value="ECO:0007669"/>
    <property type="project" value="UniProtKB-KW"/>
</dbReference>
<name>A0A1D2NIF6_ORCCI</name>
<dbReference type="EC" id="2.7.1.11" evidence="4"/>
<dbReference type="SUPFAM" id="SSF53784">
    <property type="entry name" value="Phosphofructokinase"/>
    <property type="match status" value="2"/>
</dbReference>
<evidence type="ECO:0000256" key="11">
    <source>
        <dbReference type="ARBA" id="ARBA00022842"/>
    </source>
</evidence>
<feature type="compositionally biased region" description="Polar residues" evidence="14">
    <location>
        <begin position="26"/>
        <end position="36"/>
    </location>
</feature>
<feature type="region of interest" description="Disordered" evidence="14">
    <location>
        <begin position="48"/>
        <end position="67"/>
    </location>
</feature>
<dbReference type="InterPro" id="IPR000023">
    <property type="entry name" value="Phosphofructokinase_dom"/>
</dbReference>
<comment type="cofactor">
    <cofactor evidence="1">
        <name>Mg(2+)</name>
        <dbReference type="ChEBI" id="CHEBI:18420"/>
    </cofactor>
</comment>
<comment type="pathway">
    <text evidence="3">Carbohydrate degradation; glycolysis; D-glyceraldehyde 3-phosphate and glycerone phosphate from D-glucose: step 3/4.</text>
</comment>
<dbReference type="GO" id="GO:0016208">
    <property type="term" value="F:AMP binding"/>
    <property type="evidence" value="ECO:0007669"/>
    <property type="project" value="TreeGrafter"/>
</dbReference>
<dbReference type="Proteomes" id="UP000094527">
    <property type="component" value="Unassembled WGS sequence"/>
</dbReference>
<evidence type="ECO:0000313" key="17">
    <source>
        <dbReference type="Proteomes" id="UP000094527"/>
    </source>
</evidence>
<dbReference type="GO" id="GO:0006002">
    <property type="term" value="P:fructose 6-phosphate metabolic process"/>
    <property type="evidence" value="ECO:0007669"/>
    <property type="project" value="InterPro"/>
</dbReference>
<evidence type="ECO:0000256" key="1">
    <source>
        <dbReference type="ARBA" id="ARBA00001946"/>
    </source>
</evidence>
<dbReference type="InterPro" id="IPR022953">
    <property type="entry name" value="ATP_PFK"/>
</dbReference>
<protein>
    <recommendedName>
        <fullName evidence="4">6-phosphofructokinase</fullName>
        <ecNumber evidence="4">2.7.1.11</ecNumber>
    </recommendedName>
</protein>
<dbReference type="GO" id="GO:0005524">
    <property type="term" value="F:ATP binding"/>
    <property type="evidence" value="ECO:0007669"/>
    <property type="project" value="UniProtKB-KW"/>
</dbReference>
<dbReference type="GO" id="GO:0070095">
    <property type="term" value="F:fructose-6-phosphate binding"/>
    <property type="evidence" value="ECO:0007669"/>
    <property type="project" value="TreeGrafter"/>
</dbReference>
<dbReference type="Gene3D" id="3.40.50.450">
    <property type="match status" value="1"/>
</dbReference>
<sequence>MGSHEGKPPSLLKPLLQPSDSDTDTDQIPRQTPSSHSEFHLNATLQTTCKEGSSEQPVPAKRRSRSPLLQLGVSGLPTCLLSPSCDDTFEKDTDSNINCSGQRGNSSRIKMSLHDLPVRRKMTQGSCKGKGMAVLTSGGDSQGMNAAVRAVVRVGIYLGCKVYFIREGYQGMVDGGDNIQEASWGSVSGIIHKGGTVIGSARCKDFTTREGRLKGAKNLLDKGITNLVVIGGDGSLTGANLFRQEWPSILEELLKQDRITAEQKANFAHLNIVGMVGSIDNDFCGTDMTIGTDSALHRIIDCIDAIVSTAYSHQRTFILEVMGRNCGYLALVGALTSEADFVFVPEDPPPVDWQKKLYLALVGALASEADFVFIPEWPPEKDWPAKLCRKLSQAIKYLPRAIDRDGNPVTAEQVKQVVVENLQQDTRITVLGHVNAGGSPSAVQIKEFLVTANETSDVVIGPLKQLWHDGCFHSQNRKLAGVRFSDGNQACPSSP</sequence>
<feature type="compositionally biased region" description="Low complexity" evidence="14">
    <location>
        <begin position="8"/>
        <end position="19"/>
    </location>
</feature>
<dbReference type="AlphaFoldDB" id="A0A1D2NIF6"/>
<keyword evidence="12" id="KW-0324">Glycolysis</keyword>
<dbReference type="PANTHER" id="PTHR13697">
    <property type="entry name" value="PHOSPHOFRUCTOKINASE"/>
    <property type="match status" value="1"/>
</dbReference>
<evidence type="ECO:0000256" key="9">
    <source>
        <dbReference type="ARBA" id="ARBA00022777"/>
    </source>
</evidence>
<evidence type="ECO:0000256" key="2">
    <source>
        <dbReference type="ARBA" id="ARBA00004496"/>
    </source>
</evidence>
<evidence type="ECO:0000256" key="12">
    <source>
        <dbReference type="ARBA" id="ARBA00023152"/>
    </source>
</evidence>
<evidence type="ECO:0000256" key="4">
    <source>
        <dbReference type="ARBA" id="ARBA00012055"/>
    </source>
</evidence>
<dbReference type="FunFam" id="3.40.50.450:FF:000043">
    <property type="entry name" value="ATP-dependent 6-phosphofructokinase, platelet type"/>
    <property type="match status" value="1"/>
</dbReference>
<keyword evidence="6" id="KW-0808">Transferase</keyword>
<accession>A0A1D2NIF6</accession>
<dbReference type="InterPro" id="IPR035966">
    <property type="entry name" value="PKF_sf"/>
</dbReference>
<feature type="domain" description="Phosphofructokinase" evidence="15">
    <location>
        <begin position="132"/>
        <end position="352"/>
    </location>
</feature>
<reference evidence="16 17" key="1">
    <citation type="journal article" date="2016" name="Genome Biol. Evol.">
        <title>Gene Family Evolution Reflects Adaptation to Soil Environmental Stressors in the Genome of the Collembolan Orchesella cincta.</title>
        <authorList>
            <person name="Faddeeva-Vakhrusheva A."/>
            <person name="Derks M.F."/>
            <person name="Anvar S.Y."/>
            <person name="Agamennone V."/>
            <person name="Suring W."/>
            <person name="Smit S."/>
            <person name="van Straalen N.M."/>
            <person name="Roelofs D."/>
        </authorList>
    </citation>
    <scope>NUCLEOTIDE SEQUENCE [LARGE SCALE GENOMIC DNA]</scope>
    <source>
        <tissue evidence="16">Mixed pool</tissue>
    </source>
</reference>
<evidence type="ECO:0000256" key="6">
    <source>
        <dbReference type="ARBA" id="ARBA00022679"/>
    </source>
</evidence>
<proteinExistence type="predicted"/>
<dbReference type="GO" id="GO:0030388">
    <property type="term" value="P:fructose 1,6-bisphosphate metabolic process"/>
    <property type="evidence" value="ECO:0007669"/>
    <property type="project" value="TreeGrafter"/>
</dbReference>
<keyword evidence="10" id="KW-0067">ATP-binding</keyword>
<evidence type="ECO:0000256" key="13">
    <source>
        <dbReference type="ARBA" id="ARBA00048070"/>
    </source>
</evidence>
<evidence type="ECO:0000256" key="8">
    <source>
        <dbReference type="ARBA" id="ARBA00022741"/>
    </source>
</evidence>
<evidence type="ECO:0000256" key="10">
    <source>
        <dbReference type="ARBA" id="ARBA00022840"/>
    </source>
</evidence>
<keyword evidence="5" id="KW-0963">Cytoplasm</keyword>
<dbReference type="OrthoDB" id="537915at2759"/>
<keyword evidence="8" id="KW-0547">Nucleotide-binding</keyword>
<feature type="region of interest" description="Disordered" evidence="14">
    <location>
        <begin position="1"/>
        <end position="41"/>
    </location>
</feature>
<dbReference type="Gene3D" id="3.40.50.460">
    <property type="entry name" value="Phosphofructokinase domain"/>
    <property type="match status" value="1"/>
</dbReference>
<dbReference type="Pfam" id="PF00365">
    <property type="entry name" value="PFK"/>
    <property type="match status" value="2"/>
</dbReference>
<evidence type="ECO:0000256" key="14">
    <source>
        <dbReference type="SAM" id="MobiDB-lite"/>
    </source>
</evidence>
<evidence type="ECO:0000259" key="15">
    <source>
        <dbReference type="Pfam" id="PF00365"/>
    </source>
</evidence>
<comment type="subcellular location">
    <subcellularLocation>
        <location evidence="2">Cytoplasm</location>
    </subcellularLocation>
</comment>
<organism evidence="16 17">
    <name type="scientific">Orchesella cincta</name>
    <name type="common">Springtail</name>
    <name type="synonym">Podura cincta</name>
    <dbReference type="NCBI Taxonomy" id="48709"/>
    <lineage>
        <taxon>Eukaryota</taxon>
        <taxon>Metazoa</taxon>
        <taxon>Ecdysozoa</taxon>
        <taxon>Arthropoda</taxon>
        <taxon>Hexapoda</taxon>
        <taxon>Collembola</taxon>
        <taxon>Entomobryomorpha</taxon>
        <taxon>Entomobryoidea</taxon>
        <taxon>Orchesellidae</taxon>
        <taxon>Orchesellinae</taxon>
        <taxon>Orchesella</taxon>
    </lineage>
</organism>
<dbReference type="GO" id="GO:0061621">
    <property type="term" value="P:canonical glycolysis"/>
    <property type="evidence" value="ECO:0007669"/>
    <property type="project" value="TreeGrafter"/>
</dbReference>
<dbReference type="UniPathway" id="UPA00109">
    <property type="reaction ID" value="UER00182"/>
</dbReference>
<dbReference type="GO" id="GO:0005945">
    <property type="term" value="C:6-phosphofructokinase complex"/>
    <property type="evidence" value="ECO:0007669"/>
    <property type="project" value="TreeGrafter"/>
</dbReference>
<gene>
    <name evidence="16" type="ORF">Ocin01_01652</name>
</gene>
<comment type="caution">
    <text evidence="16">The sequence shown here is derived from an EMBL/GenBank/DDBJ whole genome shotgun (WGS) entry which is preliminary data.</text>
</comment>
<dbReference type="GO" id="GO:0042802">
    <property type="term" value="F:identical protein binding"/>
    <property type="evidence" value="ECO:0007669"/>
    <property type="project" value="TreeGrafter"/>
</dbReference>
<dbReference type="GO" id="GO:0048029">
    <property type="term" value="F:monosaccharide binding"/>
    <property type="evidence" value="ECO:0007669"/>
    <property type="project" value="TreeGrafter"/>
</dbReference>
<evidence type="ECO:0000313" key="16">
    <source>
        <dbReference type="EMBL" id="ODN05037.1"/>
    </source>
</evidence>
<dbReference type="STRING" id="48709.A0A1D2NIF6"/>
<dbReference type="PANTHER" id="PTHR13697:SF4">
    <property type="entry name" value="ATP-DEPENDENT 6-PHOSPHOFRUCTOKINASE"/>
    <property type="match status" value="1"/>
</dbReference>
<comment type="catalytic activity">
    <reaction evidence="13">
        <text>beta-D-fructose 6-phosphate + ATP = beta-D-fructose 1,6-bisphosphate + ADP + H(+)</text>
        <dbReference type="Rhea" id="RHEA:16109"/>
        <dbReference type="ChEBI" id="CHEBI:15378"/>
        <dbReference type="ChEBI" id="CHEBI:30616"/>
        <dbReference type="ChEBI" id="CHEBI:32966"/>
        <dbReference type="ChEBI" id="CHEBI:57634"/>
        <dbReference type="ChEBI" id="CHEBI:456216"/>
        <dbReference type="EC" id="2.7.1.11"/>
    </reaction>
</comment>
<keyword evidence="7" id="KW-0479">Metal-binding</keyword>
<keyword evidence="17" id="KW-1185">Reference proteome</keyword>
<keyword evidence="11" id="KW-0460">Magnesium</keyword>
<dbReference type="GO" id="GO:0003872">
    <property type="term" value="F:6-phosphofructokinase activity"/>
    <property type="evidence" value="ECO:0007669"/>
    <property type="project" value="UniProtKB-EC"/>
</dbReference>
<evidence type="ECO:0000256" key="7">
    <source>
        <dbReference type="ARBA" id="ARBA00022723"/>
    </source>
</evidence>
<evidence type="ECO:0000256" key="3">
    <source>
        <dbReference type="ARBA" id="ARBA00004679"/>
    </source>
</evidence>
<dbReference type="EMBL" id="LJIJ01000031">
    <property type="protein sequence ID" value="ODN05037.1"/>
    <property type="molecule type" value="Genomic_DNA"/>
</dbReference>
<keyword evidence="9 16" id="KW-0418">Kinase</keyword>
<feature type="domain" description="Phosphofructokinase" evidence="15">
    <location>
        <begin position="358"/>
        <end position="443"/>
    </location>
</feature>
<dbReference type="PRINTS" id="PR00476">
    <property type="entry name" value="PHFRCTKINASE"/>
</dbReference>